<sequence length="106" mass="11359">MVPETNILSSELADAIRKLDISHLNADDTLQLANSSEECYAGLCHGLHFLGKTFVSFADSNVLEFSAESLCQLGHGLSATALLIPALIQLQKSAELKIINTDSDEA</sequence>
<dbReference type="RefSeq" id="WP_103253393.1">
    <property type="nucleotide sequence ID" value="NZ_CAXUAK010000001.1"/>
</dbReference>
<organism evidence="1 2">
    <name type="scientific">Escherichia coli</name>
    <dbReference type="NCBI Taxonomy" id="562"/>
    <lineage>
        <taxon>Bacteria</taxon>
        <taxon>Pseudomonadati</taxon>
        <taxon>Pseudomonadota</taxon>
        <taxon>Gammaproteobacteria</taxon>
        <taxon>Enterobacterales</taxon>
        <taxon>Enterobacteriaceae</taxon>
        <taxon>Escherichia</taxon>
    </lineage>
</organism>
<dbReference type="EMBL" id="PPHQ01000004">
    <property type="protein sequence ID" value="PNY68633.1"/>
    <property type="molecule type" value="Genomic_DNA"/>
</dbReference>
<accession>A0A2K3TWI3</accession>
<evidence type="ECO:0000313" key="2">
    <source>
        <dbReference type="Proteomes" id="UP000236598"/>
    </source>
</evidence>
<dbReference type="Proteomes" id="UP000236598">
    <property type="component" value="Unassembled WGS sequence"/>
</dbReference>
<evidence type="ECO:0000313" key="1">
    <source>
        <dbReference type="EMBL" id="PNY68633.1"/>
    </source>
</evidence>
<comment type="caution">
    <text evidence="1">The sequence shown here is derived from an EMBL/GenBank/DDBJ whole genome shotgun (WGS) entry which is preliminary data.</text>
</comment>
<protein>
    <submittedName>
        <fullName evidence="1">Uncharacterized protein</fullName>
    </submittedName>
</protein>
<gene>
    <name evidence="1" type="ORF">C2M16_06235</name>
</gene>
<reference evidence="1 2" key="1">
    <citation type="submission" date="2018-01" db="EMBL/GenBank/DDBJ databases">
        <title>Draft Genomic Sequencing Of Potential Extraintestinal Pathogenic Escherichia coli B8S18 Isolated From Retail Chicken Skin.</title>
        <authorList>
            <person name="Xu A."/>
            <person name="Tilman S."/>
            <person name="Wisser-Parker K."/>
            <person name="Sheen S."/>
            <person name="Sommers C."/>
        </authorList>
    </citation>
    <scope>NUCLEOTIDE SEQUENCE [LARGE SCALE GENOMIC DNA]</scope>
    <source>
        <strain evidence="1 2">B8S18Com</strain>
    </source>
</reference>
<name>A0A2K3TWI3_ECOLX</name>
<proteinExistence type="predicted"/>
<dbReference type="AlphaFoldDB" id="A0A2K3TWI3"/>